<dbReference type="Proteomes" id="UP001589828">
    <property type="component" value="Unassembled WGS sequence"/>
</dbReference>
<evidence type="ECO:0000256" key="3">
    <source>
        <dbReference type="ARBA" id="ARBA00022679"/>
    </source>
</evidence>
<dbReference type="Gene3D" id="1.10.1200.10">
    <property type="entry name" value="ACP-like"/>
    <property type="match status" value="1"/>
</dbReference>
<dbReference type="Gene3D" id="3.30.70.3290">
    <property type="match status" value="1"/>
</dbReference>
<evidence type="ECO:0000256" key="1">
    <source>
        <dbReference type="ARBA" id="ARBA00022450"/>
    </source>
</evidence>
<keyword evidence="1" id="KW-0596">Phosphopantetheine</keyword>
<dbReference type="SMART" id="SM00827">
    <property type="entry name" value="PKS_AT"/>
    <property type="match status" value="1"/>
</dbReference>
<dbReference type="SUPFAM" id="SSF53901">
    <property type="entry name" value="Thiolase-like"/>
    <property type="match status" value="1"/>
</dbReference>
<evidence type="ECO:0000313" key="6">
    <source>
        <dbReference type="EMBL" id="MFC0513556.1"/>
    </source>
</evidence>
<organism evidence="6 7">
    <name type="scientific">Mucilaginibacter angelicae</name>
    <dbReference type="NCBI Taxonomy" id="869718"/>
    <lineage>
        <taxon>Bacteria</taxon>
        <taxon>Pseudomonadati</taxon>
        <taxon>Bacteroidota</taxon>
        <taxon>Sphingobacteriia</taxon>
        <taxon>Sphingobacteriales</taxon>
        <taxon>Sphingobacteriaceae</taxon>
        <taxon>Mucilaginibacter</taxon>
    </lineage>
</organism>
<dbReference type="Gene3D" id="3.40.50.720">
    <property type="entry name" value="NAD(P)-binding Rossmann-like Domain"/>
    <property type="match status" value="1"/>
</dbReference>
<dbReference type="EMBL" id="JBHLTS010000016">
    <property type="protein sequence ID" value="MFC0513556.1"/>
    <property type="molecule type" value="Genomic_DNA"/>
</dbReference>
<dbReference type="InterPro" id="IPR014030">
    <property type="entry name" value="Ketoacyl_synth_N"/>
</dbReference>
<comment type="caution">
    <text evidence="6">The sequence shown here is derived from an EMBL/GenBank/DDBJ whole genome shotgun (WGS) entry which is preliminary data.</text>
</comment>
<dbReference type="Pfam" id="PF08659">
    <property type="entry name" value="KR"/>
    <property type="match status" value="1"/>
</dbReference>
<dbReference type="Pfam" id="PF22621">
    <property type="entry name" value="CurL-like_PKS_C"/>
    <property type="match status" value="1"/>
</dbReference>
<dbReference type="Pfam" id="PF00698">
    <property type="entry name" value="Acyl_transf_1"/>
    <property type="match status" value="1"/>
</dbReference>
<feature type="domain" description="Ketosynthase family 3 (KS3)" evidence="5">
    <location>
        <begin position="10"/>
        <end position="435"/>
    </location>
</feature>
<dbReference type="PROSITE" id="PS00606">
    <property type="entry name" value="KS3_1"/>
    <property type="match status" value="1"/>
</dbReference>
<dbReference type="InterPro" id="IPR014043">
    <property type="entry name" value="Acyl_transferase_dom"/>
</dbReference>
<dbReference type="InterPro" id="IPR020841">
    <property type="entry name" value="PKS_Beta-ketoAc_synthase_dom"/>
</dbReference>
<dbReference type="Pfam" id="PF00550">
    <property type="entry name" value="PP-binding"/>
    <property type="match status" value="1"/>
</dbReference>
<evidence type="ECO:0000313" key="7">
    <source>
        <dbReference type="Proteomes" id="UP001589828"/>
    </source>
</evidence>
<dbReference type="InterPro" id="IPR036736">
    <property type="entry name" value="ACP-like_sf"/>
</dbReference>
<dbReference type="InterPro" id="IPR001227">
    <property type="entry name" value="Ac_transferase_dom_sf"/>
</dbReference>
<dbReference type="Gene3D" id="3.40.47.10">
    <property type="match status" value="1"/>
</dbReference>
<dbReference type="InterPro" id="IPR009081">
    <property type="entry name" value="PP-bd_ACP"/>
</dbReference>
<dbReference type="InterPro" id="IPR050091">
    <property type="entry name" value="PKS_NRPS_Biosynth_Enz"/>
</dbReference>
<dbReference type="CDD" id="cd00833">
    <property type="entry name" value="PKS"/>
    <property type="match status" value="1"/>
</dbReference>
<evidence type="ECO:0000259" key="4">
    <source>
        <dbReference type="PROSITE" id="PS50075"/>
    </source>
</evidence>
<dbReference type="InterPro" id="IPR016039">
    <property type="entry name" value="Thiolase-like"/>
</dbReference>
<dbReference type="CDD" id="cd08953">
    <property type="entry name" value="KR_2_SDR_x"/>
    <property type="match status" value="1"/>
</dbReference>
<dbReference type="InterPro" id="IPR016035">
    <property type="entry name" value="Acyl_Trfase/lysoPLipase"/>
</dbReference>
<dbReference type="SMART" id="SM00825">
    <property type="entry name" value="PKS_KS"/>
    <property type="match status" value="1"/>
</dbReference>
<feature type="domain" description="Carrier" evidence="4">
    <location>
        <begin position="1402"/>
        <end position="1477"/>
    </location>
</feature>
<dbReference type="InterPro" id="IPR018201">
    <property type="entry name" value="Ketoacyl_synth_AS"/>
</dbReference>
<dbReference type="InterPro" id="IPR013968">
    <property type="entry name" value="PKS_KR"/>
</dbReference>
<dbReference type="SUPFAM" id="SSF51735">
    <property type="entry name" value="NAD(P)-binding Rossmann-fold domains"/>
    <property type="match status" value="1"/>
</dbReference>
<dbReference type="PROSITE" id="PS52004">
    <property type="entry name" value="KS3_2"/>
    <property type="match status" value="1"/>
</dbReference>
<dbReference type="Pfam" id="PF02801">
    <property type="entry name" value="Ketoacyl-synt_C"/>
    <property type="match status" value="1"/>
</dbReference>
<dbReference type="InterPro" id="IPR016036">
    <property type="entry name" value="Malonyl_transacylase_ACP-bd"/>
</dbReference>
<keyword evidence="3" id="KW-0808">Transferase</keyword>
<dbReference type="RefSeq" id="WP_377021421.1">
    <property type="nucleotide sequence ID" value="NZ_JBHLTS010000016.1"/>
</dbReference>
<protein>
    <submittedName>
        <fullName evidence="6">SDR family NAD(P)-dependent oxidoreductase</fullName>
    </submittedName>
</protein>
<name>A0ABV6L1F8_9SPHI</name>
<dbReference type="SUPFAM" id="SSF52151">
    <property type="entry name" value="FabD/lysophospholipase-like"/>
    <property type="match status" value="1"/>
</dbReference>
<dbReference type="PANTHER" id="PTHR43775:SF51">
    <property type="entry name" value="INACTIVE PHENOLPHTHIOCEROL SYNTHESIS POLYKETIDE SYNTHASE TYPE I PKS1-RELATED"/>
    <property type="match status" value="1"/>
</dbReference>
<dbReference type="Gene3D" id="3.30.70.250">
    <property type="entry name" value="Malonyl-CoA ACP transacylase, ACP-binding"/>
    <property type="match status" value="1"/>
</dbReference>
<keyword evidence="7" id="KW-1185">Reference proteome</keyword>
<reference evidence="6 7" key="1">
    <citation type="submission" date="2024-09" db="EMBL/GenBank/DDBJ databases">
        <authorList>
            <person name="Sun Q."/>
            <person name="Mori K."/>
        </authorList>
    </citation>
    <scope>NUCLEOTIDE SEQUENCE [LARGE SCALE GENOMIC DNA]</scope>
    <source>
        <strain evidence="6 7">NCAIM B.02415</strain>
    </source>
</reference>
<proteinExistence type="predicted"/>
<dbReference type="InterPro" id="IPR049490">
    <property type="entry name" value="C883_1060-like_KR_N"/>
</dbReference>
<sequence>MEVKSNQYTGFEVAIIGIACRVSEAETWREFWDNLKNSRESLLSFETQTLNNNDKREERHQKKIVGVGSSLKRKEFFDSAFFDYTPEEAMFLSPQNRIFHECVWEALEDAGYDPEQTSGSIGIYSGASDDLNWRVHSTILNHQNQAIPEFVLKHLNNKDFMNSQVSYKLNLKGPSITTQTACSSSLVAVHMACKALLFGETNLAIAGGVSLSTDILKGYEYQDGSILSADGHCRSFDERSSGTVGGEGIGMVVLKKLKNAIADRDHIYAIIKGSAVNNDGRRKVGYTAPSIDGQIECIKLAQKISKVESASIGYIETHGTGTKLGDSIEITALNTAFKDYEGLPCPIGAVKTNIGHLDAAAGVIGLIKTALSLKFKQITPTLHFEKADKLVDFQSGPFYVNTELAQWDGNGTWPLRAGINSFGVGGTNAHVILEEPPVALSNEPGSDVNILVFSAKTDFALNGLNKRLADFVKENEHVDLSDMAYTMAVGRKAFPYRKAIVFEGREQLLASLNIQSPESQSVRNKLQKIVFMFPGQGSQYSRMGLDLYQHNKLFARYMDEGFSILNTLVGKDLKEVIFSPNCDLINETRYAQPLIFLLEYSLAQVMIAYAGLPDFMLGHSIGEYVAACISGVIGFNDALKLVVKRGELMYNLPQGSMLSLSMGEDQARKYLNDRISLAAVNGPEQVVLSGDDDAIDEVVNLLAKDNLVSVRLRTSHAFHSFMIDPITDLFEKEIGHVELNRPGIPFISNLTGRLIDDEDAMLAKYWAKHMRQAVNFSGGIKFLLEQVTNPVFVELGAGHSLSSLLNQHVFQNKKHVVVNVLPSVKQEVNDHSFFLNSLGKLWTKGITVKWNVFWEHERRQRISLPTYCFDETKYTAEVDPYGMLLQSNNASAIERKSDVGDYFYGIGWKQLLGGADFKADLTDARVMIFSDNHGLTELLMASMSLDVNQSVIVKSGEYYNQISQNEYCINPLSENELKKLFDELQNVGFKPTKIIYLWSFEPGEPANLPLSDLKINYETILNIARYNVLAFPLSVLQLEIVSNGWYKVLGDESIKPVKSLSLGIVKVLPLEFANISCRAIELLDLSADSVSSLIKELNRDITDQEVAVRGMRRYGKFFEKINLGNIDDAPVLKYGGTYLITGAGGGLGKLIAEFLAESFHANLILIGRSNVKSDFISRLTQLGAKVIYIQSDVANQVEVSLGIRNAEDVFGKVNGVVHAAGLADTAGVILNRTIEDDIKVFEAKITGTDVLHTVFERTSLDFFVNFSSQNASLPNVGQVAYVGANLVLDAVAERGLTDYPNISIQWSTVRDTGMATDLSKRVPVSELNSFLKFCVNPEEVVPVFLRALHLKIPTLIISTSDFVQLFSIRERALKQENHFLNQETETTGNRSQRPELSTNYVEATTETEARMKQLFEDFFGIEDVGAQDSFFELGGDSLKAMVFLQKVNKVFNVEVAIKELFEANTVIDISGLVDERLWLARNIAMDNEIIL</sequence>
<dbReference type="Pfam" id="PF21394">
    <property type="entry name" value="Beta-ketacyl_N"/>
    <property type="match status" value="1"/>
</dbReference>
<dbReference type="PROSITE" id="PS50075">
    <property type="entry name" value="CARRIER"/>
    <property type="match status" value="1"/>
</dbReference>
<dbReference type="SMART" id="SM00822">
    <property type="entry name" value="PKS_KR"/>
    <property type="match status" value="1"/>
</dbReference>
<dbReference type="SUPFAM" id="SSF47336">
    <property type="entry name" value="ACP-like"/>
    <property type="match status" value="1"/>
</dbReference>
<dbReference type="Pfam" id="PF00109">
    <property type="entry name" value="ketoacyl-synt"/>
    <property type="match status" value="1"/>
</dbReference>
<dbReference type="InterPro" id="IPR036291">
    <property type="entry name" value="NAD(P)-bd_dom_sf"/>
</dbReference>
<dbReference type="InterPro" id="IPR057326">
    <property type="entry name" value="KR_dom"/>
</dbReference>
<evidence type="ECO:0000256" key="2">
    <source>
        <dbReference type="ARBA" id="ARBA00022553"/>
    </source>
</evidence>
<dbReference type="Gene3D" id="3.40.366.10">
    <property type="entry name" value="Malonyl-Coenzyme A Acyl Carrier Protein, domain 2"/>
    <property type="match status" value="1"/>
</dbReference>
<accession>A0ABV6L1F8</accession>
<dbReference type="SUPFAM" id="SSF55048">
    <property type="entry name" value="Probable ACP-binding domain of malonyl-CoA ACP transacylase"/>
    <property type="match status" value="1"/>
</dbReference>
<evidence type="ECO:0000259" key="5">
    <source>
        <dbReference type="PROSITE" id="PS52004"/>
    </source>
</evidence>
<dbReference type="PANTHER" id="PTHR43775">
    <property type="entry name" value="FATTY ACID SYNTHASE"/>
    <property type="match status" value="1"/>
</dbReference>
<keyword evidence="2" id="KW-0597">Phosphoprotein</keyword>
<gene>
    <name evidence="6" type="ORF">ACFFGT_05065</name>
</gene>
<dbReference type="InterPro" id="IPR014031">
    <property type="entry name" value="Ketoacyl_synth_C"/>
</dbReference>